<protein>
    <submittedName>
        <fullName evidence="1">Oidioi.mRNA.OKI2018_I69.PAR.g11337.t1.cds</fullName>
    </submittedName>
</protein>
<proteinExistence type="predicted"/>
<gene>
    <name evidence="1" type="ORF">OKIOD_LOCUS2895</name>
</gene>
<reference evidence="1 2" key="1">
    <citation type="submission" date="2021-04" db="EMBL/GenBank/DDBJ databases">
        <authorList>
            <person name="Bliznina A."/>
        </authorList>
    </citation>
    <scope>NUCLEOTIDE SEQUENCE [LARGE SCALE GENOMIC DNA]</scope>
</reference>
<evidence type="ECO:0000313" key="1">
    <source>
        <dbReference type="EMBL" id="CAG5086738.1"/>
    </source>
</evidence>
<name>A0ABN7RV46_OIKDI</name>
<sequence length="90" mass="10495">MMLKLTGAIKSRFLDVIKIMEKNSILGSFLSVDHVNKQGKKSSIRRRMSLKGIKKIFKKKTGPPKVEIRRAFRRRSSMRSIEFWEESIIA</sequence>
<dbReference type="Proteomes" id="UP001158576">
    <property type="component" value="Chromosome PAR"/>
</dbReference>
<organism evidence="1 2">
    <name type="scientific">Oikopleura dioica</name>
    <name type="common">Tunicate</name>
    <dbReference type="NCBI Taxonomy" id="34765"/>
    <lineage>
        <taxon>Eukaryota</taxon>
        <taxon>Metazoa</taxon>
        <taxon>Chordata</taxon>
        <taxon>Tunicata</taxon>
        <taxon>Appendicularia</taxon>
        <taxon>Copelata</taxon>
        <taxon>Oikopleuridae</taxon>
        <taxon>Oikopleura</taxon>
    </lineage>
</organism>
<evidence type="ECO:0000313" key="2">
    <source>
        <dbReference type="Proteomes" id="UP001158576"/>
    </source>
</evidence>
<accession>A0ABN7RV46</accession>
<dbReference type="EMBL" id="OU015568">
    <property type="protein sequence ID" value="CAG5086738.1"/>
    <property type="molecule type" value="Genomic_DNA"/>
</dbReference>
<keyword evidence="2" id="KW-1185">Reference proteome</keyword>